<dbReference type="AlphaFoldDB" id="A0A0B6WUG9"/>
<dbReference type="PANTHER" id="PTHR31047:SF0">
    <property type="entry name" value="MEIOTICALLY UP-REGULATED GENE 157 PROTEIN"/>
    <property type="match status" value="1"/>
</dbReference>
<dbReference type="InterPro" id="IPR012341">
    <property type="entry name" value="6hp_glycosidase-like_sf"/>
</dbReference>
<dbReference type="Gene3D" id="1.50.10.10">
    <property type="match status" value="1"/>
</dbReference>
<dbReference type="Pfam" id="PF06824">
    <property type="entry name" value="Glyco_hydro_125"/>
    <property type="match status" value="1"/>
</dbReference>
<dbReference type="PIRSF" id="PIRSF028846">
    <property type="entry name" value="UCP028846"/>
    <property type="match status" value="1"/>
</dbReference>
<proteinExistence type="predicted"/>
<sequence length="476" mass="53822">MEGRMTRREMLKRTGAALAAVGMGVERAPGAAFDFKSQRPPLDKRAFTSEAIEAEIARVKRAIADEELAWMFENCFPNTLDTTVRFRMQDGRPDTFVITGDIPAMWLRDSTAQVWPYLPFAKDDPRLKLLLAGVIRRQTRCVLIDPYANAFNDGPTGGPWQKDLTEMKPELHERKWEVDSLCYVVRLAYGYWRQTGDASLFDADWQRAMRLIVRTFREQQRLHGPGPYRFQRVTSRAADTLPLDGLGNPTRPCGLIHSAFRPSDDACIYPLLIPSNLFAVVVLRQLSEIFSLETKDAAFARECAALASEVDEAARKFGIARHLGYGAIWAYEVDGFGNRLFMDDANVPSLLALPYLGYCAREDAIYQRTRAFVLSEDNPYFFRGAFGEGIGGPHVGLNMIWPLSIIMRAMTSADDGEIKACLRMLKATHAGTGFMHEAFHKDDPKRFTRAWFAWANTLFGELILKLFAERPQLLRA</sequence>
<dbReference type="PROSITE" id="PS51318">
    <property type="entry name" value="TAT"/>
    <property type="match status" value="1"/>
</dbReference>
<dbReference type="SMART" id="SM01149">
    <property type="entry name" value="DUF1237"/>
    <property type="match status" value="1"/>
</dbReference>
<dbReference type="GO" id="GO:0005975">
    <property type="term" value="P:carbohydrate metabolic process"/>
    <property type="evidence" value="ECO:0007669"/>
    <property type="project" value="InterPro"/>
</dbReference>
<dbReference type="EMBL" id="CBXV010000002">
    <property type="protein sequence ID" value="CDM64342.1"/>
    <property type="molecule type" value="Genomic_DNA"/>
</dbReference>
<dbReference type="InterPro" id="IPR008928">
    <property type="entry name" value="6-hairpin_glycosidase_sf"/>
</dbReference>
<evidence type="ECO:0000313" key="1">
    <source>
        <dbReference type="EMBL" id="CDM64342.1"/>
    </source>
</evidence>
<gene>
    <name evidence="1" type="ORF">PYK22_00335</name>
</gene>
<accession>A0A0B6WUG9</accession>
<dbReference type="SUPFAM" id="SSF48208">
    <property type="entry name" value="Six-hairpin glycosidases"/>
    <property type="match status" value="1"/>
</dbReference>
<organism evidence="1 2">
    <name type="scientific">Pyrinomonas methylaliphatogenes</name>
    <dbReference type="NCBI Taxonomy" id="454194"/>
    <lineage>
        <taxon>Bacteria</taxon>
        <taxon>Pseudomonadati</taxon>
        <taxon>Acidobacteriota</taxon>
        <taxon>Blastocatellia</taxon>
        <taxon>Blastocatellales</taxon>
        <taxon>Pyrinomonadaceae</taxon>
        <taxon>Pyrinomonas</taxon>
    </lineage>
</organism>
<evidence type="ECO:0000313" key="2">
    <source>
        <dbReference type="Proteomes" id="UP000031518"/>
    </source>
</evidence>
<dbReference type="RefSeq" id="WP_211197582.1">
    <property type="nucleotide sequence ID" value="NZ_CBXV010000002.1"/>
</dbReference>
<dbReference type="InterPro" id="IPR008313">
    <property type="entry name" value="GH125"/>
</dbReference>
<dbReference type="Proteomes" id="UP000031518">
    <property type="component" value="Unassembled WGS sequence"/>
</dbReference>
<dbReference type="PANTHER" id="PTHR31047">
    <property type="entry name" value="MEIOTICALLY UP-REGULATED GENE 157 PROTEIN"/>
    <property type="match status" value="1"/>
</dbReference>
<reference evidence="1 2" key="1">
    <citation type="submission" date="2013-12" db="EMBL/GenBank/DDBJ databases">
        <authorList>
            <person name="Stott M."/>
        </authorList>
    </citation>
    <scope>NUCLEOTIDE SEQUENCE [LARGE SCALE GENOMIC DNA]</scope>
    <source>
        <strain evidence="1 2">K22</strain>
    </source>
</reference>
<dbReference type="STRING" id="454194.PYK22_00335"/>
<protein>
    <recommendedName>
        <fullName evidence="3">Metal-independent alpha-mannosidase</fullName>
    </recommendedName>
</protein>
<dbReference type="InterPro" id="IPR006311">
    <property type="entry name" value="TAT_signal"/>
</dbReference>
<name>A0A0B6WUG9_9BACT</name>
<evidence type="ECO:0008006" key="3">
    <source>
        <dbReference type="Google" id="ProtNLM"/>
    </source>
</evidence>
<reference evidence="1 2" key="2">
    <citation type="submission" date="2015-01" db="EMBL/GenBank/DDBJ databases">
        <title>Complete genome sequence of Pyrinomonas methylaliphatogenes type strain K22T.</title>
        <authorList>
            <person name="Lee K.C.Y."/>
            <person name="Power J.F."/>
            <person name="Dunfield P.F."/>
            <person name="Morgan X.C."/>
            <person name="Huttenhower C."/>
            <person name="Stott M.B."/>
        </authorList>
    </citation>
    <scope>NUCLEOTIDE SEQUENCE [LARGE SCALE GENOMIC DNA]</scope>
    <source>
        <strain evidence="1 2">K22</strain>
    </source>
</reference>
<keyword evidence="2" id="KW-1185">Reference proteome</keyword>